<dbReference type="VEuPathDB" id="TriTrypDB:TcCLB.506703.90"/>
<feature type="region of interest" description="Disordered" evidence="1">
    <location>
        <begin position="721"/>
        <end position="899"/>
    </location>
</feature>
<dbReference type="VEuPathDB" id="TriTrypDB:TcYC6_0129410"/>
<dbReference type="VEuPathDB" id="TriTrypDB:BCY84_16954"/>
<dbReference type="Gene3D" id="2.60.120.200">
    <property type="match status" value="1"/>
</dbReference>
<feature type="compositionally biased region" description="Low complexity" evidence="1">
    <location>
        <begin position="754"/>
        <end position="764"/>
    </location>
</feature>
<dbReference type="Proteomes" id="UP000246078">
    <property type="component" value="Unassembled WGS sequence"/>
</dbReference>
<feature type="compositionally biased region" description="Low complexity" evidence="1">
    <location>
        <begin position="842"/>
        <end position="854"/>
    </location>
</feature>
<feature type="domain" description="Trans-sialidase C-terminal" evidence="3">
    <location>
        <begin position="501"/>
        <end position="712"/>
    </location>
</feature>
<dbReference type="Pfam" id="PF13859">
    <property type="entry name" value="BNR_3"/>
    <property type="match status" value="1"/>
</dbReference>
<dbReference type="VEuPathDB" id="TriTrypDB:ECC02_011734"/>
<dbReference type="VEuPathDB" id="TriTrypDB:TcCLB.510715.150"/>
<organism evidence="4 5">
    <name type="scientific">Trypanosoma cruzi</name>
    <dbReference type="NCBI Taxonomy" id="5693"/>
    <lineage>
        <taxon>Eukaryota</taxon>
        <taxon>Discoba</taxon>
        <taxon>Euglenozoa</taxon>
        <taxon>Kinetoplastea</taxon>
        <taxon>Metakinetoplastina</taxon>
        <taxon>Trypanosomatida</taxon>
        <taxon>Trypanosomatidae</taxon>
        <taxon>Trypanosoma</taxon>
        <taxon>Schizotrypanum</taxon>
    </lineage>
</organism>
<dbReference type="InterPro" id="IPR011040">
    <property type="entry name" value="Sialidase"/>
</dbReference>
<dbReference type="CDD" id="cd15482">
    <property type="entry name" value="Sialidase_non-viral"/>
    <property type="match status" value="1"/>
</dbReference>
<dbReference type="EMBL" id="PRFC01000079">
    <property type="protein sequence ID" value="PWV09431.1"/>
    <property type="molecule type" value="Genomic_DNA"/>
</dbReference>
<dbReference type="VEuPathDB" id="TriTrypDB:C4B63_36g308"/>
<feature type="compositionally biased region" description="Low complexity" evidence="1">
    <location>
        <begin position="778"/>
        <end position="792"/>
    </location>
</feature>
<name>A0A2V2WLH9_TRYCR</name>
<dbReference type="SUPFAM" id="SSF49899">
    <property type="entry name" value="Concanavalin A-like lectins/glucanases"/>
    <property type="match status" value="1"/>
</dbReference>
<dbReference type="InterPro" id="IPR036278">
    <property type="entry name" value="Sialidase_sf"/>
</dbReference>
<dbReference type="InterPro" id="IPR008377">
    <property type="entry name" value="Sialidase_trypan"/>
</dbReference>
<dbReference type="VEuPathDB" id="TriTrypDB:TcBrA4_0141130"/>
<evidence type="ECO:0000313" key="4">
    <source>
        <dbReference type="EMBL" id="PWV09431.1"/>
    </source>
</evidence>
<evidence type="ECO:0000259" key="3">
    <source>
        <dbReference type="Pfam" id="PF22925"/>
    </source>
</evidence>
<feature type="compositionally biased region" description="Basic and acidic residues" evidence="1">
    <location>
        <begin position="884"/>
        <end position="897"/>
    </location>
</feature>
<dbReference type="VEuPathDB" id="TriTrypDB:TcG_11269"/>
<dbReference type="VEuPathDB" id="TriTrypDB:Tc_MARK_6629"/>
<protein>
    <submittedName>
        <fullName evidence="4">Putative trans-sialidase, Group VI</fullName>
    </submittedName>
</protein>
<feature type="domain" description="Sialidase" evidence="2">
    <location>
        <begin position="93"/>
        <end position="438"/>
    </location>
</feature>
<dbReference type="InterPro" id="IPR021287">
    <property type="entry name" value="Trans-sialidase_CS"/>
</dbReference>
<dbReference type="InterPro" id="IPR013320">
    <property type="entry name" value="ConA-like_dom_sf"/>
</dbReference>
<dbReference type="PRINTS" id="PR01803">
    <property type="entry name" value="TCSIALIDASE"/>
</dbReference>
<dbReference type="OrthoDB" id="2130735at2759"/>
<comment type="caution">
    <text evidence="4">The sequence shown here is derived from an EMBL/GenBank/DDBJ whole genome shotgun (WGS) entry which is preliminary data.</text>
</comment>
<feature type="region of interest" description="Disordered" evidence="1">
    <location>
        <begin position="1"/>
        <end position="39"/>
    </location>
</feature>
<gene>
    <name evidence="4" type="ORF">C3747_79g229</name>
</gene>
<dbReference type="VEuPathDB" id="TriTrypDB:TcG_10999"/>
<accession>A0A2V2WLH9</accession>
<dbReference type="VEuPathDB" id="TriTrypDB:TCSYLVIO_007835"/>
<evidence type="ECO:0000259" key="2">
    <source>
        <dbReference type="Pfam" id="PF13859"/>
    </source>
</evidence>
<evidence type="ECO:0000313" key="5">
    <source>
        <dbReference type="Proteomes" id="UP000246078"/>
    </source>
</evidence>
<feature type="compositionally biased region" description="Polar residues" evidence="1">
    <location>
        <begin position="797"/>
        <end position="820"/>
    </location>
</feature>
<proteinExistence type="predicted"/>
<sequence length="940" mass="99870">MLSRVAAVKAPRTHNRCRVTGSSGMRREGRESEPQRSNMSRRVFTSAVLLLLVVMMCCSTGGAAEAAEQSSEPQFEWKSVKDEDGVTVESLGVPGLLKLGSGVFAVAEAQCKKNGESDSFTGIASQILMMGKGNEPEEVLKDAKDTQVLEEATSPEEEKRVDVSRPTAVAEGGKIYMLVGKHSHEDVAECKATSEKIKSGLLLVKGEVGEGGNKIRWSDTDDLPCTLGDQHKSLSQLIVGGGSGVKMNDGTLVFPVEATKNGGAGMDEKTVSLILYTSDNAASWTLSKGMSADGCRVPSVVEWKDKKLIMMTACDDGRRRVYESGDKGESWTEALGTLSRVWSNKKGEEVKAVRSGFITATIDGVEGNRNVMLVTLPVYSEKADKKENGELHLWLTDNTHIVDIGPVSGDDDAAASSLLYKSDGSGDTNKEELIALYEKKKDGEKPSPGMVSVVLTEQLERVKDVLATWKKVDQTVSKMCPSKSDVESASPENACSSTFKITDGLVGFLSDNIFGNTWRDEYLGVNATVKNNDDGGKKATLHEGSVTFQGAWAEWPVGSQGENQLYHFANYNFTLVATVSIHGEPKEGPIPLMGVMMNGDEKKKKLMELSYDSGKKWQVLCGGENPKEHSNTWETEKTHHVVILLRNGSQGSAYVDGKQVGGNEACDLKNTKDKKISHFYIGGDGGAKADSEVQDVSVTVTNVLLYNRPLNDDEISALNAKPSVSKAKDTKTVKEGTPSPEASKPATLETETPSSLGGQQQTEQELLKKSKDAGSGGLSTSAVSSATTSPAAKESENQSASGTSPEGHSNVDVDSSSEGGQTVDAETGDTVQGDGTQQPSLNTPATADTNAPTAETMAQDGAAVTPEVGAHSGENEETVGGTDGQKREDIHAQDGEVKATALSSSLGNLSQGNNSDVGTMRGSGLLPLFLLLGLWVFSAL</sequence>
<reference evidence="4 5" key="1">
    <citation type="journal article" date="2018" name="Microb. Genom.">
        <title>Expanding an expanded genome: long-read sequencing of Trypanosoma cruzi.</title>
        <authorList>
            <person name="Berna L."/>
            <person name="Rodriguez M."/>
            <person name="Chiribao M.L."/>
            <person name="Parodi-Talice A."/>
            <person name="Pita S."/>
            <person name="Rijo G."/>
            <person name="Alvarez-Valin F."/>
            <person name="Robello C."/>
        </authorList>
    </citation>
    <scope>NUCLEOTIDE SEQUENCE [LARGE SCALE GENOMIC DNA]</scope>
    <source>
        <strain evidence="4 5">TCC</strain>
    </source>
</reference>
<dbReference type="InterPro" id="IPR055239">
    <property type="entry name" value="TS_C"/>
</dbReference>
<dbReference type="VEuPathDB" id="TriTrypDB:TCDM_10562"/>
<feature type="compositionally biased region" description="Polar residues" evidence="1">
    <location>
        <begin position="829"/>
        <end position="841"/>
    </location>
</feature>
<dbReference type="GO" id="GO:0004308">
    <property type="term" value="F:exo-alpha-sialidase activity"/>
    <property type="evidence" value="ECO:0007669"/>
    <property type="project" value="InterPro"/>
</dbReference>
<feature type="compositionally biased region" description="Basic and acidic residues" evidence="1">
    <location>
        <begin position="25"/>
        <end position="34"/>
    </location>
</feature>
<dbReference type="VEuPathDB" id="TriTrypDB:C3747_79g229"/>
<dbReference type="Pfam" id="PF22925">
    <property type="entry name" value="TS_C"/>
    <property type="match status" value="1"/>
</dbReference>
<dbReference type="SUPFAM" id="SSF50939">
    <property type="entry name" value="Sialidases"/>
    <property type="match status" value="1"/>
</dbReference>
<dbReference type="Gene3D" id="2.120.10.10">
    <property type="match status" value="1"/>
</dbReference>
<dbReference type="SMR" id="A0A2V2WLH9"/>
<dbReference type="Pfam" id="PF11052">
    <property type="entry name" value="Tr-sialidase_C"/>
    <property type="match status" value="1"/>
</dbReference>
<dbReference type="VEuPathDB" id="TriTrypDB:TcCL_Unassigned00139"/>
<evidence type="ECO:0000256" key="1">
    <source>
        <dbReference type="SAM" id="MobiDB-lite"/>
    </source>
</evidence>
<dbReference type="VEuPathDB" id="TriTrypDB:TcCLB.511173.370"/>
<dbReference type="AlphaFoldDB" id="A0A2V2WLH9"/>